<dbReference type="RefSeq" id="WP_096330242.1">
    <property type="nucleotide sequence ID" value="NZ_FOMX01000004.1"/>
</dbReference>
<sequence length="229" mass="24175">MDDPAEISAADPPRRAPSRESSSPAPRRTLTLAGKVALITGGETGIGRAAAIRFAREGADVAFTHLSAHGDAQTLVRAVEREGRACLAVCGDVDDPGFCEALVAGVIERFGGVDVLVNNLVARQAPPSFFSLFFLTRRLLPYLRDRPGASIVNTSSPRPPADPVRDEEAIRAAIGTCTRSLANNLARVKIRVNAVVPGEDLELGAGDLVFLASDAARGLSGELLDRRAR</sequence>
<dbReference type="Pfam" id="PF00106">
    <property type="entry name" value="adh_short"/>
    <property type="match status" value="1"/>
</dbReference>
<dbReference type="InterPro" id="IPR036291">
    <property type="entry name" value="NAD(P)-bd_dom_sf"/>
</dbReference>
<dbReference type="InterPro" id="IPR002347">
    <property type="entry name" value="SDR_fam"/>
</dbReference>
<evidence type="ECO:0000256" key="2">
    <source>
        <dbReference type="ARBA" id="ARBA00023002"/>
    </source>
</evidence>
<reference evidence="5" key="1">
    <citation type="submission" date="2016-10" db="EMBL/GenBank/DDBJ databases">
        <authorList>
            <person name="Varghese N."/>
            <person name="Submissions S."/>
        </authorList>
    </citation>
    <scope>NUCLEOTIDE SEQUENCE [LARGE SCALE GENOMIC DNA]</scope>
    <source>
        <strain evidence="5">ATCC 25963</strain>
    </source>
</reference>
<feature type="region of interest" description="Disordered" evidence="3">
    <location>
        <begin position="1"/>
        <end position="26"/>
    </location>
</feature>
<dbReference type="EMBL" id="FOMX01000004">
    <property type="protein sequence ID" value="SFD76886.1"/>
    <property type="molecule type" value="Genomic_DNA"/>
</dbReference>
<dbReference type="PANTHER" id="PTHR48107">
    <property type="entry name" value="NADPH-DEPENDENT ALDEHYDE REDUCTASE-LIKE PROTEIN, CHLOROPLASTIC-RELATED"/>
    <property type="match status" value="1"/>
</dbReference>
<dbReference type="GO" id="GO:0016614">
    <property type="term" value="F:oxidoreductase activity, acting on CH-OH group of donors"/>
    <property type="evidence" value="ECO:0007669"/>
    <property type="project" value="UniProtKB-ARBA"/>
</dbReference>
<evidence type="ECO:0000256" key="1">
    <source>
        <dbReference type="ARBA" id="ARBA00006484"/>
    </source>
</evidence>
<keyword evidence="5" id="KW-1185">Reference proteome</keyword>
<name>A0A1I1V1I8_9BACT</name>
<gene>
    <name evidence="4" type="ORF">SAMN02745121_01483</name>
</gene>
<dbReference type="PANTHER" id="PTHR48107:SF16">
    <property type="entry name" value="NADPH-DEPENDENT ALDEHYDE REDUCTASE 1, CHLOROPLASTIC"/>
    <property type="match status" value="1"/>
</dbReference>
<comment type="similarity">
    <text evidence="1">Belongs to the short-chain dehydrogenases/reductases (SDR) family.</text>
</comment>
<protein>
    <submittedName>
        <fullName evidence="4">NAD(P)-dependent dehydrogenase, short-chain alcohol dehydrogenase family</fullName>
    </submittedName>
</protein>
<proteinExistence type="inferred from homology"/>
<dbReference type="PRINTS" id="PR00081">
    <property type="entry name" value="GDHRDH"/>
</dbReference>
<keyword evidence="2" id="KW-0560">Oxidoreductase</keyword>
<organism evidence="4 5">
    <name type="scientific">Nannocystis exedens</name>
    <dbReference type="NCBI Taxonomy" id="54"/>
    <lineage>
        <taxon>Bacteria</taxon>
        <taxon>Pseudomonadati</taxon>
        <taxon>Myxococcota</taxon>
        <taxon>Polyangia</taxon>
        <taxon>Nannocystales</taxon>
        <taxon>Nannocystaceae</taxon>
        <taxon>Nannocystis</taxon>
    </lineage>
</organism>
<dbReference type="SUPFAM" id="SSF51735">
    <property type="entry name" value="NAD(P)-binding Rossmann-fold domains"/>
    <property type="match status" value="1"/>
</dbReference>
<evidence type="ECO:0000313" key="5">
    <source>
        <dbReference type="Proteomes" id="UP000199400"/>
    </source>
</evidence>
<dbReference type="AlphaFoldDB" id="A0A1I1V1I8"/>
<dbReference type="Proteomes" id="UP000199400">
    <property type="component" value="Unassembled WGS sequence"/>
</dbReference>
<accession>A0A1I1V1I8</accession>
<dbReference type="STRING" id="54.SAMN02745121_01483"/>
<dbReference type="OrthoDB" id="9803333at2"/>
<evidence type="ECO:0000313" key="4">
    <source>
        <dbReference type="EMBL" id="SFD76886.1"/>
    </source>
</evidence>
<evidence type="ECO:0000256" key="3">
    <source>
        <dbReference type="SAM" id="MobiDB-lite"/>
    </source>
</evidence>
<dbReference type="Gene3D" id="3.40.50.720">
    <property type="entry name" value="NAD(P)-binding Rossmann-like Domain"/>
    <property type="match status" value="1"/>
</dbReference>